<feature type="transmembrane region" description="Helical" evidence="11">
    <location>
        <begin position="117"/>
        <end position="135"/>
    </location>
</feature>
<evidence type="ECO:0000256" key="4">
    <source>
        <dbReference type="ARBA" id="ARBA00022989"/>
    </source>
</evidence>
<dbReference type="EMBL" id="LSMT01000029">
    <property type="protein sequence ID" value="PFX31944.1"/>
    <property type="molecule type" value="Genomic_DNA"/>
</dbReference>
<feature type="transmembrane region" description="Helical" evidence="11">
    <location>
        <begin position="155"/>
        <end position="178"/>
    </location>
</feature>
<dbReference type="GO" id="GO:0005886">
    <property type="term" value="C:plasma membrane"/>
    <property type="evidence" value="ECO:0007669"/>
    <property type="project" value="UniProtKB-SubCell"/>
</dbReference>
<sequence>MYPPLPLAIKSVLIVEASLIVAFNSIIWFLFLKRRHLRNKSNFFIASLSASHLLIGLFAVPCYVSSRRRTRSSLTLCTEVFYYFLCSSILNLYLVTYERYLSIMKPLFYHRRMRTTFVVGVIITAWIFPIIPITIDTLFRTRMKIHRFSVGYLIYHWTQTLLFLTIFIVLAAVNIAMFRVAKRQLQAIQAVQSMNSTIVRRPSVQSSRQEKRTTFFFVYIVTIFLLFWLPRIGGEVYELVHHKVLDHTNPDVITLCIALLTPIFDPLIYLFFKADFKKAMRKMLRGRNQLQARVHPKRNTSGTK</sequence>
<feature type="transmembrane region" description="Helical" evidence="11">
    <location>
        <begin position="214"/>
        <end position="232"/>
    </location>
</feature>
<dbReference type="PROSITE" id="PS00237">
    <property type="entry name" value="G_PROTEIN_RECEP_F1_1"/>
    <property type="match status" value="1"/>
</dbReference>
<feature type="domain" description="G-protein coupled receptors family 1 profile" evidence="12">
    <location>
        <begin position="23"/>
        <end position="269"/>
    </location>
</feature>
<evidence type="ECO:0000256" key="11">
    <source>
        <dbReference type="SAM" id="Phobius"/>
    </source>
</evidence>
<dbReference type="PRINTS" id="PR00237">
    <property type="entry name" value="GPCRRHODOPSN"/>
</dbReference>
<feature type="transmembrane region" description="Helical" evidence="11">
    <location>
        <begin position="43"/>
        <end position="60"/>
    </location>
</feature>
<keyword evidence="14" id="KW-1185">Reference proteome</keyword>
<comment type="similarity">
    <text evidence="10">Belongs to the G-protein coupled receptor 1 family.</text>
</comment>
<feature type="transmembrane region" description="Helical" evidence="11">
    <location>
        <begin position="80"/>
        <end position="97"/>
    </location>
</feature>
<keyword evidence="2" id="KW-1003">Cell membrane</keyword>
<evidence type="ECO:0000256" key="10">
    <source>
        <dbReference type="RuleBase" id="RU000688"/>
    </source>
</evidence>
<organism evidence="13 14">
    <name type="scientific">Stylophora pistillata</name>
    <name type="common">Smooth cauliflower coral</name>
    <dbReference type="NCBI Taxonomy" id="50429"/>
    <lineage>
        <taxon>Eukaryota</taxon>
        <taxon>Metazoa</taxon>
        <taxon>Cnidaria</taxon>
        <taxon>Anthozoa</taxon>
        <taxon>Hexacorallia</taxon>
        <taxon>Scleractinia</taxon>
        <taxon>Astrocoeniina</taxon>
        <taxon>Pocilloporidae</taxon>
        <taxon>Stylophora</taxon>
    </lineage>
</organism>
<evidence type="ECO:0000256" key="5">
    <source>
        <dbReference type="ARBA" id="ARBA00023040"/>
    </source>
</evidence>
<name>A0A2B4SMM4_STYPI</name>
<dbReference type="PANTHER" id="PTHR24246:SF27">
    <property type="entry name" value="ADENOSINE RECEPTOR, ISOFORM A"/>
    <property type="match status" value="1"/>
</dbReference>
<evidence type="ECO:0000313" key="14">
    <source>
        <dbReference type="Proteomes" id="UP000225706"/>
    </source>
</evidence>
<evidence type="ECO:0000256" key="6">
    <source>
        <dbReference type="ARBA" id="ARBA00023136"/>
    </source>
</evidence>
<keyword evidence="3 10" id="KW-0812">Transmembrane</keyword>
<gene>
    <name evidence="13" type="primary">HTR6</name>
    <name evidence="13" type="ORF">AWC38_SpisGene25782</name>
</gene>
<dbReference type="Proteomes" id="UP000225706">
    <property type="component" value="Unassembled WGS sequence"/>
</dbReference>
<evidence type="ECO:0000256" key="7">
    <source>
        <dbReference type="ARBA" id="ARBA00023170"/>
    </source>
</evidence>
<keyword evidence="9 10" id="KW-0807">Transducer</keyword>
<keyword evidence="4 11" id="KW-1133">Transmembrane helix</keyword>
<evidence type="ECO:0000256" key="9">
    <source>
        <dbReference type="ARBA" id="ARBA00023224"/>
    </source>
</evidence>
<dbReference type="PROSITE" id="PS50262">
    <property type="entry name" value="G_PROTEIN_RECEP_F1_2"/>
    <property type="match status" value="1"/>
</dbReference>
<keyword evidence="8" id="KW-0325">Glycoprotein</keyword>
<dbReference type="CDD" id="cd00637">
    <property type="entry name" value="7tm_classA_rhodopsin-like"/>
    <property type="match status" value="1"/>
</dbReference>
<proteinExistence type="inferred from homology"/>
<dbReference type="PANTHER" id="PTHR24246">
    <property type="entry name" value="OLFACTORY RECEPTOR AND ADENOSINE RECEPTOR"/>
    <property type="match status" value="1"/>
</dbReference>
<reference evidence="14" key="1">
    <citation type="journal article" date="2017" name="bioRxiv">
        <title>Comparative analysis of the genomes of Stylophora pistillata and Acropora digitifera provides evidence for extensive differences between species of corals.</title>
        <authorList>
            <person name="Voolstra C.R."/>
            <person name="Li Y."/>
            <person name="Liew Y.J."/>
            <person name="Baumgarten S."/>
            <person name="Zoccola D."/>
            <person name="Flot J.-F."/>
            <person name="Tambutte S."/>
            <person name="Allemand D."/>
            <person name="Aranda M."/>
        </authorList>
    </citation>
    <scope>NUCLEOTIDE SEQUENCE [LARGE SCALE GENOMIC DNA]</scope>
</reference>
<dbReference type="SUPFAM" id="SSF81321">
    <property type="entry name" value="Family A G protein-coupled receptor-like"/>
    <property type="match status" value="1"/>
</dbReference>
<dbReference type="Gene3D" id="1.20.1070.10">
    <property type="entry name" value="Rhodopsin 7-helix transmembrane proteins"/>
    <property type="match status" value="1"/>
</dbReference>
<evidence type="ECO:0000256" key="8">
    <source>
        <dbReference type="ARBA" id="ARBA00023180"/>
    </source>
</evidence>
<evidence type="ECO:0000259" key="12">
    <source>
        <dbReference type="PROSITE" id="PS50262"/>
    </source>
</evidence>
<evidence type="ECO:0000256" key="3">
    <source>
        <dbReference type="ARBA" id="ARBA00022692"/>
    </source>
</evidence>
<evidence type="ECO:0000313" key="13">
    <source>
        <dbReference type="EMBL" id="PFX31944.1"/>
    </source>
</evidence>
<keyword evidence="5 10" id="KW-0297">G-protein coupled receptor</keyword>
<feature type="transmembrane region" description="Helical" evidence="11">
    <location>
        <begin position="12"/>
        <end position="31"/>
    </location>
</feature>
<dbReference type="InterPro" id="IPR000276">
    <property type="entry name" value="GPCR_Rhodpsn"/>
</dbReference>
<evidence type="ECO:0000256" key="1">
    <source>
        <dbReference type="ARBA" id="ARBA00004651"/>
    </source>
</evidence>
<dbReference type="OrthoDB" id="10017003at2759"/>
<dbReference type="GO" id="GO:0004930">
    <property type="term" value="F:G protein-coupled receptor activity"/>
    <property type="evidence" value="ECO:0007669"/>
    <property type="project" value="UniProtKB-KW"/>
</dbReference>
<accession>A0A2B4SMM4</accession>
<keyword evidence="6 11" id="KW-0472">Membrane</keyword>
<comment type="subcellular location">
    <subcellularLocation>
        <location evidence="1">Cell membrane</location>
        <topology evidence="1">Multi-pass membrane protein</topology>
    </subcellularLocation>
</comment>
<dbReference type="AlphaFoldDB" id="A0A2B4SMM4"/>
<protein>
    <submittedName>
        <fullName evidence="13">5-hydroxytryptamine receptor 6</fullName>
    </submittedName>
</protein>
<evidence type="ECO:0000256" key="2">
    <source>
        <dbReference type="ARBA" id="ARBA00022475"/>
    </source>
</evidence>
<dbReference type="Pfam" id="PF00001">
    <property type="entry name" value="7tm_1"/>
    <property type="match status" value="1"/>
</dbReference>
<feature type="transmembrane region" description="Helical" evidence="11">
    <location>
        <begin position="252"/>
        <end position="272"/>
    </location>
</feature>
<comment type="caution">
    <text evidence="13">The sequence shown here is derived from an EMBL/GenBank/DDBJ whole genome shotgun (WGS) entry which is preliminary data.</text>
</comment>
<keyword evidence="7 10" id="KW-0675">Receptor</keyword>
<dbReference type="InterPro" id="IPR017452">
    <property type="entry name" value="GPCR_Rhodpsn_7TM"/>
</dbReference>